<dbReference type="RefSeq" id="WP_128751786.1">
    <property type="nucleotide sequence ID" value="NZ_CP035282.1"/>
</dbReference>
<proteinExistence type="predicted"/>
<gene>
    <name evidence="1" type="ORF">EQM13_01755</name>
</gene>
<organism evidence="1 2">
    <name type="scientific">Acidilutibacter cellobiosedens</name>
    <dbReference type="NCBI Taxonomy" id="2507161"/>
    <lineage>
        <taxon>Bacteria</taxon>
        <taxon>Bacillati</taxon>
        <taxon>Bacillota</taxon>
        <taxon>Tissierellia</taxon>
        <taxon>Tissierellales</taxon>
        <taxon>Acidilutibacteraceae</taxon>
        <taxon>Acidilutibacter</taxon>
    </lineage>
</organism>
<protein>
    <submittedName>
        <fullName evidence="1">ATP-NAD kinase</fullName>
    </submittedName>
</protein>
<dbReference type="SUPFAM" id="SSF111331">
    <property type="entry name" value="NAD kinase/diacylglycerol kinase-like"/>
    <property type="match status" value="1"/>
</dbReference>
<dbReference type="GO" id="GO:0006741">
    <property type="term" value="P:NADP+ biosynthetic process"/>
    <property type="evidence" value="ECO:0007669"/>
    <property type="project" value="InterPro"/>
</dbReference>
<dbReference type="InterPro" id="IPR002504">
    <property type="entry name" value="NADK"/>
</dbReference>
<accession>A0A410Q8Y3</accession>
<dbReference type="KEGG" id="spoa:EQM13_01755"/>
<dbReference type="PANTHER" id="PTHR40697:SF3">
    <property type="entry name" value="ACETOIN CATABOLISM PROTEIN X"/>
    <property type="match status" value="1"/>
</dbReference>
<dbReference type="GO" id="GO:0005524">
    <property type="term" value="F:ATP binding"/>
    <property type="evidence" value="ECO:0007669"/>
    <property type="project" value="UniProtKB-ARBA"/>
</dbReference>
<dbReference type="GO" id="GO:0051287">
    <property type="term" value="F:NAD binding"/>
    <property type="evidence" value="ECO:0007669"/>
    <property type="project" value="UniProtKB-ARBA"/>
</dbReference>
<keyword evidence="1" id="KW-0808">Transferase</keyword>
<dbReference type="Proteomes" id="UP000287969">
    <property type="component" value="Chromosome"/>
</dbReference>
<dbReference type="Pfam" id="PF01513">
    <property type="entry name" value="NAD_kinase"/>
    <property type="match status" value="1"/>
</dbReference>
<evidence type="ECO:0000313" key="2">
    <source>
        <dbReference type="Proteomes" id="UP000287969"/>
    </source>
</evidence>
<sequence length="351" mass="38450">MLTTIGIIANPASGKDIRRLVSHATVIDNNEKINIVERIILGAQAFGVERVYMMPDSYNIGYRVEDSLNTCNELKCDINVINMLNCDSIEDTICATKFMEQNKVGCIVTLGGDGTNRAVAKAVENTPLITISTGTNNVYPVMMEGTIAGMAAAVVASHKFDERLFTIKDKRIEIYEDEALKDIALIDAVISKDVYVGSKAIWNIENIEKIFVTRSHPASIGFSSVVGCRKIILPKDDFGAFININSKGSQIVAPVAAGVLNLIFTEEPVILKLNDEFRYISSGRGTIALDGEREIEFSKNQNFIFKITRKGPQHVDAVKALEVAQNKGFFLAGNSSICSIVREGKIEGTYN</sequence>
<dbReference type="InterPro" id="IPR039065">
    <property type="entry name" value="AcoX-like"/>
</dbReference>
<dbReference type="InterPro" id="IPR016064">
    <property type="entry name" value="NAD/diacylglycerol_kinase_sf"/>
</dbReference>
<dbReference type="PANTHER" id="PTHR40697">
    <property type="entry name" value="ACETOIN CATABOLISM PROTEIN X"/>
    <property type="match status" value="1"/>
</dbReference>
<keyword evidence="1" id="KW-0418">Kinase</keyword>
<evidence type="ECO:0000313" key="1">
    <source>
        <dbReference type="EMBL" id="QAT60384.1"/>
    </source>
</evidence>
<dbReference type="AlphaFoldDB" id="A0A410Q8Y3"/>
<dbReference type="EMBL" id="CP035282">
    <property type="protein sequence ID" value="QAT60384.1"/>
    <property type="molecule type" value="Genomic_DNA"/>
</dbReference>
<dbReference type="InterPro" id="IPR011391">
    <property type="entry name" value="AcoX_kinase"/>
</dbReference>
<reference evidence="2" key="1">
    <citation type="submission" date="2019-01" db="EMBL/GenBank/DDBJ databases">
        <title>Draft genomes of a novel of Sporanaerobacter strains.</title>
        <authorList>
            <person name="Ma S."/>
        </authorList>
    </citation>
    <scope>NUCLEOTIDE SEQUENCE [LARGE SCALE GENOMIC DNA]</scope>
    <source>
        <strain evidence="2">NJN-17</strain>
    </source>
</reference>
<dbReference type="OrthoDB" id="4292700at2"/>
<dbReference type="PIRSF" id="PIRSF018567">
    <property type="entry name" value="AcoX"/>
    <property type="match status" value="1"/>
</dbReference>
<keyword evidence="2" id="KW-1185">Reference proteome</keyword>
<dbReference type="GO" id="GO:0003951">
    <property type="term" value="F:NAD+ kinase activity"/>
    <property type="evidence" value="ECO:0007669"/>
    <property type="project" value="InterPro"/>
</dbReference>
<name>A0A410Q8Y3_9FIRM</name>